<dbReference type="InterPro" id="IPR036624">
    <property type="entry name" value="Hcp1-lik_sf"/>
</dbReference>
<name>A0A3D4VD01_9BACT</name>
<evidence type="ECO:0000313" key="1">
    <source>
        <dbReference type="EMBL" id="HCT58991.1"/>
    </source>
</evidence>
<organism evidence="1 2">
    <name type="scientific">Gemmatimonas aurantiaca</name>
    <dbReference type="NCBI Taxonomy" id="173480"/>
    <lineage>
        <taxon>Bacteria</taxon>
        <taxon>Pseudomonadati</taxon>
        <taxon>Gemmatimonadota</taxon>
        <taxon>Gemmatimonadia</taxon>
        <taxon>Gemmatimonadales</taxon>
        <taxon>Gemmatimonadaceae</taxon>
        <taxon>Gemmatimonas</taxon>
    </lineage>
</organism>
<dbReference type="InterPro" id="IPR053165">
    <property type="entry name" value="HSI-I_assembly_Hcp1"/>
</dbReference>
<dbReference type="PANTHER" id="PTHR36152">
    <property type="entry name" value="CYTOPLASMIC PROTEIN-RELATED"/>
    <property type="match status" value="1"/>
</dbReference>
<dbReference type="Proteomes" id="UP000264071">
    <property type="component" value="Unassembled WGS sequence"/>
</dbReference>
<gene>
    <name evidence="1" type="ORF">DGD08_17460</name>
</gene>
<dbReference type="Gene3D" id="2.30.110.20">
    <property type="entry name" value="Hcp1-like"/>
    <property type="match status" value="1"/>
</dbReference>
<dbReference type="AlphaFoldDB" id="A0A3D4VD01"/>
<dbReference type="InterPro" id="IPR008514">
    <property type="entry name" value="T6SS_Hcp"/>
</dbReference>
<reference evidence="1 2" key="1">
    <citation type="journal article" date="2018" name="Nat. Biotechnol.">
        <title>A standardized bacterial taxonomy based on genome phylogeny substantially revises the tree of life.</title>
        <authorList>
            <person name="Parks D.H."/>
            <person name="Chuvochina M."/>
            <person name="Waite D.W."/>
            <person name="Rinke C."/>
            <person name="Skarshewski A."/>
            <person name="Chaumeil P.A."/>
            <person name="Hugenholtz P."/>
        </authorList>
    </citation>
    <scope>NUCLEOTIDE SEQUENCE [LARGE SCALE GENOMIC DNA]</scope>
    <source>
        <strain evidence="1">UBA8844</strain>
    </source>
</reference>
<comment type="caution">
    <text evidence="1">The sequence shown here is derived from an EMBL/GenBank/DDBJ whole genome shotgun (WGS) entry which is preliminary data.</text>
</comment>
<protein>
    <submittedName>
        <fullName evidence="1">Hcp1 family type VI secretion system effector</fullName>
    </submittedName>
</protein>
<proteinExistence type="predicted"/>
<dbReference type="EMBL" id="DPIY01000012">
    <property type="protein sequence ID" value="HCT58991.1"/>
    <property type="molecule type" value="Genomic_DNA"/>
</dbReference>
<dbReference type="Pfam" id="PF05638">
    <property type="entry name" value="T6SS_HCP"/>
    <property type="match status" value="1"/>
</dbReference>
<dbReference type="SUPFAM" id="SSF141452">
    <property type="entry name" value="Hcp1-like"/>
    <property type="match status" value="1"/>
</dbReference>
<sequence length="163" mass="17190">MAFDTFLKLAGIDGESTAKGFEKQMEIYSFSWGASNPTTIGSGSTGISAGKVSVSSFNVMKKTETASAKVFAACATGKHIATAEVVLRKAGGDAGQNPFLKYKFTDVMVESIQWSGSSGGDDTPTESLSFAFGKVEIEYLKQEKDGKLTVAGQASWDLTKVST</sequence>
<dbReference type="PANTHER" id="PTHR36152:SF5">
    <property type="entry name" value="PROTEIN HCP1"/>
    <property type="match status" value="1"/>
</dbReference>
<dbReference type="OMA" id="NLMKYCL"/>
<accession>A0A3D4VD01</accession>
<evidence type="ECO:0000313" key="2">
    <source>
        <dbReference type="Proteomes" id="UP000264071"/>
    </source>
</evidence>